<evidence type="ECO:0000313" key="1">
    <source>
        <dbReference type="EMBL" id="KIM64590.1"/>
    </source>
</evidence>
<evidence type="ECO:0000313" key="2">
    <source>
        <dbReference type="Proteomes" id="UP000053989"/>
    </source>
</evidence>
<proteinExistence type="predicted"/>
<dbReference type="EMBL" id="KN822027">
    <property type="protein sequence ID" value="KIM64590.1"/>
    <property type="molecule type" value="Genomic_DNA"/>
</dbReference>
<reference evidence="2" key="2">
    <citation type="submission" date="2015-01" db="EMBL/GenBank/DDBJ databases">
        <title>Evolutionary Origins and Diversification of the Mycorrhizal Mutualists.</title>
        <authorList>
            <consortium name="DOE Joint Genome Institute"/>
            <consortium name="Mycorrhizal Genomics Consortium"/>
            <person name="Kohler A."/>
            <person name="Kuo A."/>
            <person name="Nagy L.G."/>
            <person name="Floudas D."/>
            <person name="Copeland A."/>
            <person name="Barry K.W."/>
            <person name="Cichocki N."/>
            <person name="Veneault-Fourrey C."/>
            <person name="LaButti K."/>
            <person name="Lindquist E.A."/>
            <person name="Lipzen A."/>
            <person name="Lundell T."/>
            <person name="Morin E."/>
            <person name="Murat C."/>
            <person name="Riley R."/>
            <person name="Ohm R."/>
            <person name="Sun H."/>
            <person name="Tunlid A."/>
            <person name="Henrissat B."/>
            <person name="Grigoriev I.V."/>
            <person name="Hibbett D.S."/>
            <person name="Martin F."/>
        </authorList>
    </citation>
    <scope>NUCLEOTIDE SEQUENCE [LARGE SCALE GENOMIC DNA]</scope>
    <source>
        <strain evidence="2">Foug A</strain>
    </source>
</reference>
<accession>A0A0C3DVK2</accession>
<organism evidence="1 2">
    <name type="scientific">Scleroderma citrinum Foug A</name>
    <dbReference type="NCBI Taxonomy" id="1036808"/>
    <lineage>
        <taxon>Eukaryota</taxon>
        <taxon>Fungi</taxon>
        <taxon>Dikarya</taxon>
        <taxon>Basidiomycota</taxon>
        <taxon>Agaricomycotina</taxon>
        <taxon>Agaricomycetes</taxon>
        <taxon>Agaricomycetidae</taxon>
        <taxon>Boletales</taxon>
        <taxon>Sclerodermatineae</taxon>
        <taxon>Sclerodermataceae</taxon>
        <taxon>Scleroderma</taxon>
    </lineage>
</organism>
<protein>
    <submittedName>
        <fullName evidence="1">Uncharacterized protein</fullName>
    </submittedName>
</protein>
<sequence length="207" mass="23819">METLWSSLNIISPSARGMATLHRQELLDFQMNDNNFLKMVWMPLSLKRKLKKSQEAQISAKEAFSELDMRIPAQLCDKWEKEEKSALENRDSNVKSMDIFEVQLEKAPTTKSIEMDIISHQLPDDRMRGAATWMARVLKAEESQIILGIDAQHMHARATETQRLSFARRQDNLHTQIDQLCESAAQFLGDDWNDEISDNLISVAEID</sequence>
<reference evidence="1 2" key="1">
    <citation type="submission" date="2014-04" db="EMBL/GenBank/DDBJ databases">
        <authorList>
            <consortium name="DOE Joint Genome Institute"/>
            <person name="Kuo A."/>
            <person name="Kohler A."/>
            <person name="Nagy L.G."/>
            <person name="Floudas D."/>
            <person name="Copeland A."/>
            <person name="Barry K.W."/>
            <person name="Cichocki N."/>
            <person name="Veneault-Fourrey C."/>
            <person name="LaButti K."/>
            <person name="Lindquist E.A."/>
            <person name="Lipzen A."/>
            <person name="Lundell T."/>
            <person name="Morin E."/>
            <person name="Murat C."/>
            <person name="Sun H."/>
            <person name="Tunlid A."/>
            <person name="Henrissat B."/>
            <person name="Grigoriev I.V."/>
            <person name="Hibbett D.S."/>
            <person name="Martin F."/>
            <person name="Nordberg H.P."/>
            <person name="Cantor M.N."/>
            <person name="Hua S.X."/>
        </authorList>
    </citation>
    <scope>NUCLEOTIDE SEQUENCE [LARGE SCALE GENOMIC DNA]</scope>
    <source>
        <strain evidence="1 2">Foug A</strain>
    </source>
</reference>
<gene>
    <name evidence="1" type="ORF">SCLCIDRAFT_23325</name>
</gene>
<dbReference type="InParanoid" id="A0A0C3DVK2"/>
<dbReference type="Proteomes" id="UP000053989">
    <property type="component" value="Unassembled WGS sequence"/>
</dbReference>
<dbReference type="OrthoDB" id="2691046at2759"/>
<dbReference type="AlphaFoldDB" id="A0A0C3DVK2"/>
<dbReference type="HOGENOM" id="CLU_108588_0_0_1"/>
<dbReference type="STRING" id="1036808.A0A0C3DVK2"/>
<keyword evidence="2" id="KW-1185">Reference proteome</keyword>
<name>A0A0C3DVK2_9AGAM</name>